<dbReference type="Proteomes" id="UP000001572">
    <property type="component" value="Chromosome"/>
</dbReference>
<dbReference type="STRING" id="293826.Amet_4329"/>
<evidence type="ECO:0000256" key="5">
    <source>
        <dbReference type="ARBA" id="ARBA00023136"/>
    </source>
</evidence>
<feature type="transmembrane region" description="Helical" evidence="6">
    <location>
        <begin position="37"/>
        <end position="58"/>
    </location>
</feature>
<name>A6TW35_ALKMQ</name>
<evidence type="ECO:0000256" key="4">
    <source>
        <dbReference type="ARBA" id="ARBA00022989"/>
    </source>
</evidence>
<evidence type="ECO:0000256" key="3">
    <source>
        <dbReference type="ARBA" id="ARBA00022692"/>
    </source>
</evidence>
<accession>A6TW35</accession>
<dbReference type="eggNOG" id="COG2119">
    <property type="taxonomic scope" value="Bacteria"/>
</dbReference>
<gene>
    <name evidence="7" type="ordered locus">Amet_4329</name>
</gene>
<keyword evidence="8" id="KW-1185">Reference proteome</keyword>
<evidence type="ECO:0000256" key="6">
    <source>
        <dbReference type="RuleBase" id="RU365102"/>
    </source>
</evidence>
<reference evidence="8" key="1">
    <citation type="journal article" date="2016" name="Genome Announc.">
        <title>Complete genome sequence of Alkaliphilus metalliredigens strain QYMF, an alkaliphilic and metal-reducing bacterium isolated from borax-contaminated leachate ponds.</title>
        <authorList>
            <person name="Hwang C."/>
            <person name="Copeland A."/>
            <person name="Lucas S."/>
            <person name="Lapidus A."/>
            <person name="Barry K."/>
            <person name="Detter J.C."/>
            <person name="Glavina Del Rio T."/>
            <person name="Hammon N."/>
            <person name="Israni S."/>
            <person name="Dalin E."/>
            <person name="Tice H."/>
            <person name="Pitluck S."/>
            <person name="Chertkov O."/>
            <person name="Brettin T."/>
            <person name="Bruce D."/>
            <person name="Han C."/>
            <person name="Schmutz J."/>
            <person name="Larimer F."/>
            <person name="Land M.L."/>
            <person name="Hauser L."/>
            <person name="Kyrpides N."/>
            <person name="Mikhailova N."/>
            <person name="Ye Q."/>
            <person name="Zhou J."/>
            <person name="Richardson P."/>
            <person name="Fields M.W."/>
        </authorList>
    </citation>
    <scope>NUCLEOTIDE SEQUENCE [LARGE SCALE GENOMIC DNA]</scope>
    <source>
        <strain evidence="8">QYMF</strain>
    </source>
</reference>
<dbReference type="Pfam" id="PF01169">
    <property type="entry name" value="GDT1"/>
    <property type="match status" value="1"/>
</dbReference>
<evidence type="ECO:0000256" key="2">
    <source>
        <dbReference type="ARBA" id="ARBA00009190"/>
    </source>
</evidence>
<dbReference type="AlphaFoldDB" id="A6TW35"/>
<evidence type="ECO:0000313" key="7">
    <source>
        <dbReference type="EMBL" id="ABR50403.1"/>
    </source>
</evidence>
<dbReference type="OrthoDB" id="9801356at2"/>
<evidence type="ECO:0000313" key="8">
    <source>
        <dbReference type="Proteomes" id="UP000001572"/>
    </source>
</evidence>
<dbReference type="GO" id="GO:0016020">
    <property type="term" value="C:membrane"/>
    <property type="evidence" value="ECO:0007669"/>
    <property type="project" value="UniProtKB-SubCell"/>
</dbReference>
<dbReference type="GO" id="GO:0046873">
    <property type="term" value="F:metal ion transmembrane transporter activity"/>
    <property type="evidence" value="ECO:0007669"/>
    <property type="project" value="InterPro"/>
</dbReference>
<comment type="similarity">
    <text evidence="2 6">Belongs to the GDT1 family.</text>
</comment>
<dbReference type="PANTHER" id="PTHR12608:SF1">
    <property type="entry name" value="TRANSMEMBRANE PROTEIN 165"/>
    <property type="match status" value="1"/>
</dbReference>
<proteinExistence type="inferred from homology"/>
<dbReference type="InterPro" id="IPR001727">
    <property type="entry name" value="GDT1-like"/>
</dbReference>
<protein>
    <recommendedName>
        <fullName evidence="6">GDT1 family protein</fullName>
    </recommendedName>
</protein>
<dbReference type="PANTHER" id="PTHR12608">
    <property type="entry name" value="TRANSMEMBRANE PROTEIN HTP-1 RELATED"/>
    <property type="match status" value="1"/>
</dbReference>
<dbReference type="EMBL" id="CP000724">
    <property type="protein sequence ID" value="ABR50403.1"/>
    <property type="molecule type" value="Genomic_DNA"/>
</dbReference>
<dbReference type="HOGENOM" id="CLU_140894_3_2_9"/>
<sequence>MNYKLFFTAFTLLFIAELGDKTQLAVFTLSAQHKQPWPIFFGASLALTLVTFLGAYFGHIVTKHIPVLVIQTVSGLLFLGMGLLILKDSLPSFIGTYLKGLLFQ</sequence>
<feature type="transmembrane region" description="Helical" evidence="6">
    <location>
        <begin position="65"/>
        <end position="86"/>
    </location>
</feature>
<dbReference type="KEGG" id="amt:Amet_4329"/>
<keyword evidence="5 6" id="KW-0472">Membrane</keyword>
<comment type="subcellular location">
    <subcellularLocation>
        <location evidence="1 6">Membrane</location>
        <topology evidence="1 6">Multi-pass membrane protein</topology>
    </subcellularLocation>
</comment>
<organism evidence="7 8">
    <name type="scientific">Alkaliphilus metalliredigens (strain QYMF)</name>
    <dbReference type="NCBI Taxonomy" id="293826"/>
    <lineage>
        <taxon>Bacteria</taxon>
        <taxon>Bacillati</taxon>
        <taxon>Bacillota</taxon>
        <taxon>Clostridia</taxon>
        <taxon>Peptostreptococcales</taxon>
        <taxon>Natronincolaceae</taxon>
        <taxon>Alkaliphilus</taxon>
    </lineage>
</organism>
<evidence type="ECO:0000256" key="1">
    <source>
        <dbReference type="ARBA" id="ARBA00004141"/>
    </source>
</evidence>
<comment type="caution">
    <text evidence="6">Lacks conserved residue(s) required for the propagation of feature annotation.</text>
</comment>
<keyword evidence="4 6" id="KW-1133">Transmembrane helix</keyword>
<dbReference type="RefSeq" id="WP_012065350.1">
    <property type="nucleotide sequence ID" value="NC_009633.1"/>
</dbReference>
<keyword evidence="3 6" id="KW-0812">Transmembrane</keyword>